<evidence type="ECO:0000313" key="3">
    <source>
        <dbReference type="EMBL" id="QBR84463.1"/>
    </source>
</evidence>
<dbReference type="InterPro" id="IPR053173">
    <property type="entry name" value="SAM-binding_MTase"/>
</dbReference>
<evidence type="ECO:0000313" key="4">
    <source>
        <dbReference type="Proteomes" id="UP000295517"/>
    </source>
</evidence>
<dbReference type="GO" id="GO:0032259">
    <property type="term" value="P:methylation"/>
    <property type="evidence" value="ECO:0007669"/>
    <property type="project" value="UniProtKB-KW"/>
</dbReference>
<evidence type="ECO:0000259" key="1">
    <source>
        <dbReference type="Pfam" id="PF13847"/>
    </source>
</evidence>
<feature type="domain" description="S-adenosylmethionine-dependent methyltransferase Rv2258c-like winged HTH" evidence="2">
    <location>
        <begin position="25"/>
        <end position="99"/>
    </location>
</feature>
<dbReference type="SUPFAM" id="SSF53335">
    <property type="entry name" value="S-adenosyl-L-methionine-dependent methyltransferases"/>
    <property type="match status" value="1"/>
</dbReference>
<dbReference type="Gene3D" id="1.10.10.10">
    <property type="entry name" value="Winged helix-like DNA-binding domain superfamily/Winged helix DNA-binding domain"/>
    <property type="match status" value="1"/>
</dbReference>
<organism evidence="3 4">
    <name type="scientific">Legionella israelensis</name>
    <dbReference type="NCBI Taxonomy" id="454"/>
    <lineage>
        <taxon>Bacteria</taxon>
        <taxon>Pseudomonadati</taxon>
        <taxon>Pseudomonadota</taxon>
        <taxon>Gammaproteobacteria</taxon>
        <taxon>Legionellales</taxon>
        <taxon>Legionellaceae</taxon>
        <taxon>Legionella</taxon>
    </lineage>
</organism>
<dbReference type="PANTHER" id="PTHR45128">
    <property type="entry name" value="METHYLTRANSFERASE TYPE 11"/>
    <property type="match status" value="1"/>
</dbReference>
<dbReference type="InterPro" id="IPR036388">
    <property type="entry name" value="WH-like_DNA-bd_sf"/>
</dbReference>
<dbReference type="GO" id="GO:0008168">
    <property type="term" value="F:methyltransferase activity"/>
    <property type="evidence" value="ECO:0007669"/>
    <property type="project" value="UniProtKB-KW"/>
</dbReference>
<dbReference type="InterPro" id="IPR048711">
    <property type="entry name" value="WHD_Rv2258c"/>
</dbReference>
<protein>
    <submittedName>
        <fullName evidence="3">Class I SAM-dependent methyltransferase</fullName>
    </submittedName>
</protein>
<proteinExistence type="predicted"/>
<dbReference type="InterPro" id="IPR025714">
    <property type="entry name" value="Methyltranfer_dom"/>
</dbReference>
<accession>A0AAX1EH64</accession>
<gene>
    <name evidence="3" type="ORF">E3983_08880</name>
</gene>
<dbReference type="Pfam" id="PF21320">
    <property type="entry name" value="WHD_Rv2258c"/>
    <property type="match status" value="1"/>
</dbReference>
<dbReference type="Gene3D" id="3.40.50.150">
    <property type="entry name" value="Vaccinia Virus protein VP39"/>
    <property type="match status" value="1"/>
</dbReference>
<dbReference type="RefSeq" id="WP_135060690.1">
    <property type="nucleotide sequence ID" value="NZ_CP038254.1"/>
</dbReference>
<name>A0AAX1EH64_9GAMM</name>
<keyword evidence="3" id="KW-0808">Transferase</keyword>
<sequence>MKTGRFDQMKADAFAERLLSTLNEAALALMISIGHRTRLFDVLATLDDSNCETIAQKSGLNERYIREWLNAMVCGGIIDYQAQEKTYRLPPEHASYLTRKSSPQNMAIIAQFIPVLAYVEDGIVDAFKHGGGVPYEDYHRFHEVMAEESSQTILSSLMDKILPLAPQLIDKLKHGIEVLDIGCGYGRALRLMAKTFSKSKFTGYDLCEETIAHAQQQANENHLKNIHFEKVDLAKWHENEKYDLITSFDVIHDQAKPVQVLENVFSALKKDGIFLMQDIKASSDVAKNLKHPLGPLIYTISCMHCMTVSLSQNGAGLGAAWGEELAEKMLTEAGFKQITKHYLDHDILNTYYIINK</sequence>
<dbReference type="EMBL" id="CP038254">
    <property type="protein sequence ID" value="QBR84463.1"/>
    <property type="molecule type" value="Genomic_DNA"/>
</dbReference>
<reference evidence="3 4" key="1">
    <citation type="submission" date="2019-03" db="EMBL/GenBank/DDBJ databases">
        <title>Diverse conjugative elements silence natural transformation in Legionella species.</title>
        <authorList>
            <person name="Durieux I."/>
            <person name="Ginevra C."/>
            <person name="Attaiech L."/>
            <person name="Picq K."/>
            <person name="Juan P.A."/>
            <person name="Jarraud S."/>
            <person name="Charpentier X."/>
        </authorList>
    </citation>
    <scope>NUCLEOTIDE SEQUENCE [LARGE SCALE GENOMIC DNA]</scope>
    <source>
        <strain evidence="3 4">HL-0427-4011</strain>
    </source>
</reference>
<dbReference type="InterPro" id="IPR029063">
    <property type="entry name" value="SAM-dependent_MTases_sf"/>
</dbReference>
<dbReference type="Pfam" id="PF13847">
    <property type="entry name" value="Methyltransf_31"/>
    <property type="match status" value="1"/>
</dbReference>
<evidence type="ECO:0000259" key="2">
    <source>
        <dbReference type="Pfam" id="PF21320"/>
    </source>
</evidence>
<dbReference type="Proteomes" id="UP000295517">
    <property type="component" value="Chromosome"/>
</dbReference>
<dbReference type="AlphaFoldDB" id="A0AAX1EH64"/>
<keyword evidence="3" id="KW-0489">Methyltransferase</keyword>
<dbReference type="PANTHER" id="PTHR45128:SF1">
    <property type="entry name" value="S-ADENOSYLMETHIONINE-DEPENDENT METHYLTRANSFERASE RV2258C"/>
    <property type="match status" value="1"/>
</dbReference>
<dbReference type="CDD" id="cd02440">
    <property type="entry name" value="AdoMet_MTases"/>
    <property type="match status" value="1"/>
</dbReference>
<feature type="domain" description="Methyltransferase" evidence="1">
    <location>
        <begin position="173"/>
        <end position="290"/>
    </location>
</feature>